<accession>A0A291QT08</accession>
<keyword evidence="4" id="KW-0963">Cytoplasm</keyword>
<dbReference type="Gene3D" id="3.40.50.300">
    <property type="entry name" value="P-loop containing nucleotide triphosphate hydrolases"/>
    <property type="match status" value="1"/>
</dbReference>
<proteinExistence type="inferred from homology"/>
<evidence type="ECO:0000256" key="8">
    <source>
        <dbReference type="ARBA" id="ARBA00022840"/>
    </source>
</evidence>
<comment type="similarity">
    <text evidence="2">Belongs to the TsaE family.</text>
</comment>
<evidence type="ECO:0000256" key="3">
    <source>
        <dbReference type="ARBA" id="ARBA00019010"/>
    </source>
</evidence>
<dbReference type="RefSeq" id="WP_098193492.1">
    <property type="nucleotide sequence ID" value="NZ_CP023777.1"/>
</dbReference>
<keyword evidence="7" id="KW-0547">Nucleotide-binding</keyword>
<dbReference type="OrthoDB" id="9815896at2"/>
<dbReference type="InterPro" id="IPR027417">
    <property type="entry name" value="P-loop_NTPase"/>
</dbReference>
<reference evidence="11 12" key="1">
    <citation type="submission" date="2017-10" db="EMBL/GenBank/DDBJ databases">
        <title>Paenichitinophaga pekingensis gen. nov., sp. nov., isolated from activated sludge.</title>
        <authorList>
            <person name="Jin D."/>
            <person name="Kong X."/>
            <person name="Deng Y."/>
            <person name="Bai Z."/>
        </authorList>
    </citation>
    <scope>NUCLEOTIDE SEQUENCE [LARGE SCALE GENOMIC DNA]</scope>
    <source>
        <strain evidence="11 12">13</strain>
    </source>
</reference>
<protein>
    <recommendedName>
        <fullName evidence="3">tRNA threonylcarbamoyladenosine biosynthesis protein TsaE</fullName>
    </recommendedName>
    <alternativeName>
        <fullName evidence="10">t(6)A37 threonylcarbamoyladenosine biosynthesis protein TsaE</fullName>
    </alternativeName>
</protein>
<evidence type="ECO:0000256" key="5">
    <source>
        <dbReference type="ARBA" id="ARBA00022694"/>
    </source>
</evidence>
<dbReference type="GO" id="GO:0005524">
    <property type="term" value="F:ATP binding"/>
    <property type="evidence" value="ECO:0007669"/>
    <property type="project" value="UniProtKB-KW"/>
</dbReference>
<keyword evidence="12" id="KW-1185">Reference proteome</keyword>
<comment type="subcellular location">
    <subcellularLocation>
        <location evidence="1">Cytoplasm</location>
    </subcellularLocation>
</comment>
<evidence type="ECO:0000313" key="12">
    <source>
        <dbReference type="Proteomes" id="UP000220133"/>
    </source>
</evidence>
<keyword evidence="5" id="KW-0819">tRNA processing</keyword>
<dbReference type="GO" id="GO:0016740">
    <property type="term" value="F:transferase activity"/>
    <property type="evidence" value="ECO:0007669"/>
    <property type="project" value="UniProtKB-KW"/>
</dbReference>
<dbReference type="GO" id="GO:0002949">
    <property type="term" value="P:tRNA threonylcarbamoyladenosine modification"/>
    <property type="evidence" value="ECO:0007669"/>
    <property type="project" value="InterPro"/>
</dbReference>
<organism evidence="11 12">
    <name type="scientific">Chitinophaga caeni</name>
    <dbReference type="NCBI Taxonomy" id="2029983"/>
    <lineage>
        <taxon>Bacteria</taxon>
        <taxon>Pseudomonadati</taxon>
        <taxon>Bacteroidota</taxon>
        <taxon>Chitinophagia</taxon>
        <taxon>Chitinophagales</taxon>
        <taxon>Chitinophagaceae</taxon>
        <taxon>Chitinophaga</taxon>
    </lineage>
</organism>
<name>A0A291QT08_9BACT</name>
<evidence type="ECO:0000256" key="2">
    <source>
        <dbReference type="ARBA" id="ARBA00007599"/>
    </source>
</evidence>
<dbReference type="EMBL" id="CP023777">
    <property type="protein sequence ID" value="ATL47108.1"/>
    <property type="molecule type" value="Genomic_DNA"/>
</dbReference>
<dbReference type="AlphaFoldDB" id="A0A291QT08"/>
<keyword evidence="6" id="KW-0479">Metal-binding</keyword>
<keyword evidence="9" id="KW-0460">Magnesium</keyword>
<dbReference type="GO" id="GO:0005737">
    <property type="term" value="C:cytoplasm"/>
    <property type="evidence" value="ECO:0007669"/>
    <property type="project" value="UniProtKB-SubCell"/>
</dbReference>
<evidence type="ECO:0000256" key="4">
    <source>
        <dbReference type="ARBA" id="ARBA00022490"/>
    </source>
</evidence>
<dbReference type="PANTHER" id="PTHR33540">
    <property type="entry name" value="TRNA THREONYLCARBAMOYLADENOSINE BIOSYNTHESIS PROTEIN TSAE"/>
    <property type="match status" value="1"/>
</dbReference>
<sequence>MEFIFLLEEIDAIAGKFWQEMPGQQVFALHGKMGAGKTTLVKALCAAKGVQDNTGSPTFSIINEYIFKDDNGKDQSLFHLDLYRLRNFQEAMDAGVEDTLYSGSICFVEWPDVVEELLPSETIHLYLEALPDQKRRLKAATNSVSLKNM</sequence>
<evidence type="ECO:0000256" key="10">
    <source>
        <dbReference type="ARBA" id="ARBA00032441"/>
    </source>
</evidence>
<dbReference type="Pfam" id="PF02367">
    <property type="entry name" value="TsaE"/>
    <property type="match status" value="1"/>
</dbReference>
<evidence type="ECO:0000256" key="7">
    <source>
        <dbReference type="ARBA" id="ARBA00022741"/>
    </source>
</evidence>
<dbReference type="Proteomes" id="UP000220133">
    <property type="component" value="Chromosome"/>
</dbReference>
<evidence type="ECO:0000256" key="1">
    <source>
        <dbReference type="ARBA" id="ARBA00004496"/>
    </source>
</evidence>
<dbReference type="SUPFAM" id="SSF52540">
    <property type="entry name" value="P-loop containing nucleoside triphosphate hydrolases"/>
    <property type="match status" value="1"/>
</dbReference>
<dbReference type="NCBIfam" id="TIGR00150">
    <property type="entry name" value="T6A_YjeE"/>
    <property type="match status" value="1"/>
</dbReference>
<keyword evidence="11" id="KW-0808">Transferase</keyword>
<evidence type="ECO:0000313" key="11">
    <source>
        <dbReference type="EMBL" id="ATL47108.1"/>
    </source>
</evidence>
<dbReference type="GO" id="GO:0046872">
    <property type="term" value="F:metal ion binding"/>
    <property type="evidence" value="ECO:0007669"/>
    <property type="project" value="UniProtKB-KW"/>
</dbReference>
<gene>
    <name evidence="11" type="ORF">COR50_07865</name>
</gene>
<dbReference type="PANTHER" id="PTHR33540:SF2">
    <property type="entry name" value="TRNA THREONYLCARBAMOYLADENOSINE BIOSYNTHESIS PROTEIN TSAE"/>
    <property type="match status" value="1"/>
</dbReference>
<dbReference type="KEGG" id="cbae:COR50_07865"/>
<evidence type="ECO:0000256" key="9">
    <source>
        <dbReference type="ARBA" id="ARBA00022842"/>
    </source>
</evidence>
<evidence type="ECO:0000256" key="6">
    <source>
        <dbReference type="ARBA" id="ARBA00022723"/>
    </source>
</evidence>
<keyword evidence="8" id="KW-0067">ATP-binding</keyword>
<dbReference type="InterPro" id="IPR003442">
    <property type="entry name" value="T6A_TsaE"/>
</dbReference>